<dbReference type="Proteomes" id="UP000015530">
    <property type="component" value="Unassembled WGS sequence"/>
</dbReference>
<dbReference type="AlphaFoldDB" id="T0LJR6"/>
<sequence>MHRFSQYMCVKPRTDDIMTMDTETLRSIIPMTSRDKTKLHMIDFL</sequence>
<gene>
    <name evidence="1" type="ORF">CGLO_08510</name>
</gene>
<dbReference type="EMBL" id="AMYD01001717">
    <property type="protein sequence ID" value="EQB51906.1"/>
    <property type="molecule type" value="Genomic_DNA"/>
</dbReference>
<proteinExistence type="predicted"/>
<dbReference type="HOGENOM" id="CLU_3207584_0_0_1"/>
<protein>
    <submittedName>
        <fullName evidence="1">Uncharacterized protein</fullName>
    </submittedName>
</protein>
<name>T0LJR6_COLGC</name>
<evidence type="ECO:0000313" key="1">
    <source>
        <dbReference type="EMBL" id="EQB51906.1"/>
    </source>
</evidence>
<evidence type="ECO:0000313" key="2">
    <source>
        <dbReference type="Proteomes" id="UP000015530"/>
    </source>
</evidence>
<comment type="caution">
    <text evidence="1">The sequence shown here is derived from an EMBL/GenBank/DDBJ whole genome shotgun (WGS) entry which is preliminary data.</text>
</comment>
<organism evidence="1 2">
    <name type="scientific">Colletotrichum gloeosporioides (strain Cg-14)</name>
    <name type="common">Anthracnose fungus</name>
    <name type="synonym">Glomerella cingulata</name>
    <dbReference type="NCBI Taxonomy" id="1237896"/>
    <lineage>
        <taxon>Eukaryota</taxon>
        <taxon>Fungi</taxon>
        <taxon>Dikarya</taxon>
        <taxon>Ascomycota</taxon>
        <taxon>Pezizomycotina</taxon>
        <taxon>Sordariomycetes</taxon>
        <taxon>Hypocreomycetidae</taxon>
        <taxon>Glomerellales</taxon>
        <taxon>Glomerellaceae</taxon>
        <taxon>Colletotrichum</taxon>
        <taxon>Colletotrichum gloeosporioides species complex</taxon>
    </lineage>
</organism>
<reference evidence="2" key="1">
    <citation type="journal article" date="2013" name="Mol. Plant Microbe Interact.">
        <title>Global aspects of pacC regulation of pathogenicity genes in Colletotrichum gloeosporioides as revealed by transcriptome analysis.</title>
        <authorList>
            <person name="Alkan N."/>
            <person name="Meng X."/>
            <person name="Friedlander G."/>
            <person name="Reuveni E."/>
            <person name="Sukno S."/>
            <person name="Sherman A."/>
            <person name="Thon M."/>
            <person name="Fluhr R."/>
            <person name="Prusky D."/>
        </authorList>
    </citation>
    <scope>NUCLEOTIDE SEQUENCE [LARGE SCALE GENOMIC DNA]</scope>
    <source>
        <strain evidence="2">Cg-14</strain>
    </source>
</reference>
<accession>T0LJR6</accession>